<proteinExistence type="predicted"/>
<dbReference type="SUPFAM" id="SSF51735">
    <property type="entry name" value="NAD(P)-binding Rossmann-fold domains"/>
    <property type="match status" value="1"/>
</dbReference>
<comment type="caution">
    <text evidence="2">The sequence shown here is derived from an EMBL/GenBank/DDBJ whole genome shotgun (WGS) entry which is preliminary data.</text>
</comment>
<keyword evidence="3" id="KW-1185">Reference proteome</keyword>
<protein>
    <submittedName>
        <fullName evidence="2">NAD(P)-dependent dehydrogenase (Short-subunit alcohol dehydrogenase family)</fullName>
    </submittedName>
</protein>
<evidence type="ECO:0000313" key="2">
    <source>
        <dbReference type="EMBL" id="MBB4837753.1"/>
    </source>
</evidence>
<evidence type="ECO:0000256" key="1">
    <source>
        <dbReference type="SAM" id="MobiDB-lite"/>
    </source>
</evidence>
<accession>A0A7W7NQC6</accession>
<dbReference type="Proteomes" id="UP000575241">
    <property type="component" value="Unassembled WGS sequence"/>
</dbReference>
<dbReference type="Pfam" id="PF00106">
    <property type="entry name" value="adh_short"/>
    <property type="match status" value="1"/>
</dbReference>
<dbReference type="InterPro" id="IPR036291">
    <property type="entry name" value="NAD(P)-bd_dom_sf"/>
</dbReference>
<reference evidence="2 3" key="1">
    <citation type="submission" date="2020-08" db="EMBL/GenBank/DDBJ databases">
        <title>Functional genomics of gut bacteria from endangered species of beetles.</title>
        <authorList>
            <person name="Carlos-Shanley C."/>
        </authorList>
    </citation>
    <scope>NUCLEOTIDE SEQUENCE [LARGE SCALE GENOMIC DNA]</scope>
    <source>
        <strain evidence="2 3">S00224</strain>
    </source>
</reference>
<dbReference type="AlphaFoldDB" id="A0A7W7NQC6"/>
<dbReference type="Gene3D" id="3.40.50.720">
    <property type="entry name" value="NAD(P)-binding Rossmann-like Domain"/>
    <property type="match status" value="1"/>
</dbReference>
<feature type="region of interest" description="Disordered" evidence="1">
    <location>
        <begin position="83"/>
        <end position="155"/>
    </location>
</feature>
<organism evidence="2 3">
    <name type="scientific">Sphingomonas kyeonggiensis</name>
    <dbReference type="NCBI Taxonomy" id="1268553"/>
    <lineage>
        <taxon>Bacteria</taxon>
        <taxon>Pseudomonadati</taxon>
        <taxon>Pseudomonadota</taxon>
        <taxon>Alphaproteobacteria</taxon>
        <taxon>Sphingomonadales</taxon>
        <taxon>Sphingomonadaceae</taxon>
        <taxon>Sphingomonas</taxon>
    </lineage>
</organism>
<sequence length="155" mass="16583">MAYTTSKQAIESFTGSLAPELAYFDIAVKLVEPGYALTANFGANATGEYARIDHIERKLNAEGYTNVASHLDGPTICRQLRQAVSKARGESARQHGRPPASELMTSDVRASDRQPRSDGAPADMTGGRQADLALTHSGARADGLAWGLDPRKRGI</sequence>
<name>A0A7W7NQC6_9SPHN</name>
<dbReference type="InterPro" id="IPR002347">
    <property type="entry name" value="SDR_fam"/>
</dbReference>
<dbReference type="EMBL" id="JACHLN010000001">
    <property type="protein sequence ID" value="MBB4837753.1"/>
    <property type="molecule type" value="Genomic_DNA"/>
</dbReference>
<gene>
    <name evidence="2" type="ORF">HNP52_000804</name>
</gene>
<evidence type="ECO:0000313" key="3">
    <source>
        <dbReference type="Proteomes" id="UP000575241"/>
    </source>
</evidence>